<dbReference type="Pfam" id="PF15615">
    <property type="entry name" value="TerB_C"/>
    <property type="match status" value="1"/>
</dbReference>
<evidence type="ECO:0000313" key="5">
    <source>
        <dbReference type="Proteomes" id="UP000009081"/>
    </source>
</evidence>
<dbReference type="InterPro" id="IPR028932">
    <property type="entry name" value="TerB-C"/>
</dbReference>
<dbReference type="InterPro" id="IPR025266">
    <property type="entry name" value="TerB_N"/>
</dbReference>
<dbReference type="EMBL" id="CP001510">
    <property type="protein sequence ID" value="ACS40369.1"/>
    <property type="molecule type" value="Genomic_DNA"/>
</dbReference>
<dbReference type="KEGG" id="mea:Mex_1p2594"/>
<proteinExistence type="predicted"/>
<dbReference type="eggNOG" id="COG3793">
    <property type="taxonomic scope" value="Bacteria"/>
</dbReference>
<evidence type="ECO:0000259" key="2">
    <source>
        <dbReference type="Pfam" id="PF13208"/>
    </source>
</evidence>
<evidence type="ECO:0000259" key="3">
    <source>
        <dbReference type="Pfam" id="PF15615"/>
    </source>
</evidence>
<evidence type="ECO:0008006" key="6">
    <source>
        <dbReference type="Google" id="ProtNLM"/>
    </source>
</evidence>
<evidence type="ECO:0000313" key="4">
    <source>
        <dbReference type="EMBL" id="ACS40369.1"/>
    </source>
</evidence>
<dbReference type="Proteomes" id="UP000009081">
    <property type="component" value="Chromosome"/>
</dbReference>
<gene>
    <name evidence="4" type="ordered locus">MexAM1_META1p2594</name>
</gene>
<evidence type="ECO:0000256" key="1">
    <source>
        <dbReference type="SAM" id="MobiDB-lite"/>
    </source>
</evidence>
<feature type="compositionally biased region" description="Pro residues" evidence="1">
    <location>
        <begin position="132"/>
        <end position="150"/>
    </location>
</feature>
<feature type="compositionally biased region" description="Low complexity" evidence="1">
    <location>
        <begin position="808"/>
        <end position="831"/>
    </location>
</feature>
<dbReference type="STRING" id="272630.MexAM1_META1p2594"/>
<organism evidence="4 5">
    <name type="scientific">Methylorubrum extorquens (strain ATCC 14718 / DSM 1338 / JCM 2805 / NCIMB 9133 / AM1)</name>
    <name type="common">Methylobacterium extorquens</name>
    <dbReference type="NCBI Taxonomy" id="272630"/>
    <lineage>
        <taxon>Bacteria</taxon>
        <taxon>Pseudomonadati</taxon>
        <taxon>Pseudomonadota</taxon>
        <taxon>Alphaproteobacteria</taxon>
        <taxon>Hyphomicrobiales</taxon>
        <taxon>Methylobacteriaceae</taxon>
        <taxon>Methylorubrum</taxon>
    </lineage>
</organism>
<protein>
    <recommendedName>
        <fullName evidence="6">Tellurite resistance protein TerB</fullName>
    </recommendedName>
</protein>
<dbReference type="Pfam" id="PF13208">
    <property type="entry name" value="TerB_N"/>
    <property type="match status" value="1"/>
</dbReference>
<accession>C5ASC8</accession>
<dbReference type="InterPro" id="IPR029024">
    <property type="entry name" value="TerB-like"/>
</dbReference>
<name>C5ASC8_METEA</name>
<feature type="region of interest" description="Disordered" evidence="1">
    <location>
        <begin position="798"/>
        <end position="831"/>
    </location>
</feature>
<feature type="compositionally biased region" description="Pro residues" evidence="1">
    <location>
        <begin position="180"/>
        <end position="190"/>
    </location>
</feature>
<feature type="compositionally biased region" description="Basic and acidic residues" evidence="1">
    <location>
        <begin position="151"/>
        <end position="160"/>
    </location>
</feature>
<feature type="domain" description="TerB-C" evidence="3">
    <location>
        <begin position="763"/>
        <end position="899"/>
    </location>
</feature>
<feature type="domain" description="TerB N-terminal" evidence="2">
    <location>
        <begin position="205"/>
        <end position="405"/>
    </location>
</feature>
<feature type="region of interest" description="Disordered" evidence="1">
    <location>
        <begin position="103"/>
        <end position="160"/>
    </location>
</feature>
<feature type="region of interest" description="Disordered" evidence="1">
    <location>
        <begin position="742"/>
        <end position="765"/>
    </location>
</feature>
<feature type="region of interest" description="Disordered" evidence="1">
    <location>
        <begin position="173"/>
        <end position="207"/>
    </location>
</feature>
<dbReference type="HOGENOM" id="CLU_013355_0_0_5"/>
<keyword evidence="5" id="KW-1185">Reference proteome</keyword>
<feature type="compositionally biased region" description="Low complexity" evidence="1">
    <location>
        <begin position="107"/>
        <end position="120"/>
    </location>
</feature>
<dbReference type="SUPFAM" id="SSF158682">
    <property type="entry name" value="TerB-like"/>
    <property type="match status" value="1"/>
</dbReference>
<reference evidence="4 5" key="1">
    <citation type="journal article" date="2009" name="PLoS ONE">
        <title>Methylobacterium genome sequences: a reference blueprint to investigate microbial metabolism of C1 compounds from natural and industrial sources.</title>
        <authorList>
            <person name="Vuilleumier S."/>
            <person name="Chistoserdova L."/>
            <person name="Lee M.-C."/>
            <person name="Bringel F."/>
            <person name="Lajus A."/>
            <person name="Zhou Y."/>
            <person name="Gourion B."/>
            <person name="Barbe V."/>
            <person name="Chang J."/>
            <person name="Cruveiller S."/>
            <person name="Dossat C."/>
            <person name="Gillett W."/>
            <person name="Gruffaz C."/>
            <person name="Haugen E."/>
            <person name="Hourcade E."/>
            <person name="Levy R."/>
            <person name="Mangenot S."/>
            <person name="Muller E."/>
            <person name="Nadalig T."/>
            <person name="Pagni M."/>
            <person name="Penny C."/>
            <person name="Peyraud R."/>
            <person name="Robinson D.G."/>
            <person name="Roche D."/>
            <person name="Rouy Z."/>
            <person name="Saenampechek C."/>
            <person name="Salvignol G."/>
            <person name="Vallenet D."/>
            <person name="Wu Z."/>
            <person name="Marx C.J."/>
            <person name="Vorholt J.A."/>
            <person name="Olson M.V."/>
            <person name="Kaul R."/>
            <person name="Weissenbach J."/>
            <person name="Medigue C."/>
            <person name="Lidstrom M.E."/>
        </authorList>
    </citation>
    <scope>NUCLEOTIDE SEQUENCE [LARGE SCALE GENOMIC DNA]</scope>
    <source>
        <strain evidence="5">ATCC 14718 / DSM 1338 / JCM 2805 / NCIMB 9133 / AM1</strain>
    </source>
</reference>
<sequence>MPARRPGLSDPWRSAGAALPRAGLGHGIGAPTLLGAGVAVASGEARSMAGREPGAGRAREGLLLLGSAVALAAAAMQFVQVGWPALVTGATVLLVGWMSLGRRSGDRATGAGATTEAASAPVDPAPSTIHAPPDPPDLAIPATPLPAPPEGPRDTFGRRPPEAVASEAHVEPAFTVTPLPDDPAPVPQPSPEGRGKRGRSARWVPPGEPVEIQGLTVTGGLIYVGEKLGSDPWRRENCLIDPALPVAKAGRGSATGLTYWCRYDGLNPAGRRAYLDWLAGGRSDPAASIALVFLYFYGLEYRLFKEGVAADAPVLVAEVERLRAIYGANSSFQAYARSFVEAARLLVPAAEERRPELNLDPNFYSYELPLAVRVHLGRKLADGQPLDADDALLWLAGLPDRGFRTPVTRCPDEFAALWRLRFPAKYPKGLKVGAPKARIKASYRAASSTFQVDLKAPGSLPDIAAVSAPVRKLRELVEACTDELDAFSRFVGRRPDARGSVQAALLLPPDLACAGDAWTAVGERCEALFAAGAAMPATSLRRLLEVMEIPLPEEGRVPQAGVTQLCQALDRVGIGIEPDRRYGPEPRAGASASDADAAVVLFKGAAGAPVDATRPEYLALRGVIEAACLAAASDGAVSQGAADGMLAAIRGTDTLSLAEKSRLTAYALSIHRNPPKPQGILRRLAGRPLSERQACARAALAAVMAGGQAKPAEVRFLERLHAFLALPADGIYAALHRGPLGSAASAEPRGADGSQPRGDVGDRASGRVVIDASRLERVRRETQAVASLLSDIFVEDSAPGSGAGTVSPPGGVAPEAPAPAPADTGPAGLDPAHAGLLAAVAASPDPMPREAFDRAARANGLFPDGALETINEWGFERFDEALIEHDDPVTIAAHLRLHLLPSTTA</sequence>
<dbReference type="AlphaFoldDB" id="C5ASC8"/>